<accession>A0ABQ3B1Q7</accession>
<dbReference type="EMBL" id="BMYZ01000001">
    <property type="protein sequence ID" value="GGY73823.1"/>
    <property type="molecule type" value="Genomic_DNA"/>
</dbReference>
<evidence type="ECO:0000259" key="2">
    <source>
        <dbReference type="Pfam" id="PF12804"/>
    </source>
</evidence>
<feature type="domain" description="MobA-like NTP transferase" evidence="2">
    <location>
        <begin position="5"/>
        <end position="168"/>
    </location>
</feature>
<dbReference type="Proteomes" id="UP000619761">
    <property type="component" value="Unassembled WGS sequence"/>
</dbReference>
<evidence type="ECO:0000313" key="3">
    <source>
        <dbReference type="EMBL" id="GGY73823.1"/>
    </source>
</evidence>
<dbReference type="PANTHER" id="PTHR43777:SF1">
    <property type="entry name" value="MOLYBDENUM COFACTOR CYTIDYLYLTRANSFERASE"/>
    <property type="match status" value="1"/>
</dbReference>
<gene>
    <name evidence="3" type="ORF">GCM10011613_18890</name>
</gene>
<proteinExistence type="predicted"/>
<organism evidence="3 4">
    <name type="scientific">Cellvibrio zantedeschiae</name>
    <dbReference type="NCBI Taxonomy" id="1237077"/>
    <lineage>
        <taxon>Bacteria</taxon>
        <taxon>Pseudomonadati</taxon>
        <taxon>Pseudomonadota</taxon>
        <taxon>Gammaproteobacteria</taxon>
        <taxon>Cellvibrionales</taxon>
        <taxon>Cellvibrionaceae</taxon>
        <taxon>Cellvibrio</taxon>
    </lineage>
</organism>
<dbReference type="SUPFAM" id="SSF53448">
    <property type="entry name" value="Nucleotide-diphospho-sugar transferases"/>
    <property type="match status" value="1"/>
</dbReference>
<dbReference type="CDD" id="cd04182">
    <property type="entry name" value="GT_2_like_f"/>
    <property type="match status" value="1"/>
</dbReference>
<protein>
    <recommendedName>
        <fullName evidence="2">MobA-like NTP transferase domain-containing protein</fullName>
    </recommendedName>
</protein>
<dbReference type="PANTHER" id="PTHR43777">
    <property type="entry name" value="MOLYBDENUM COFACTOR CYTIDYLYLTRANSFERASE"/>
    <property type="match status" value="1"/>
</dbReference>
<keyword evidence="1" id="KW-0460">Magnesium</keyword>
<dbReference type="Pfam" id="PF12804">
    <property type="entry name" value="NTP_transf_3"/>
    <property type="match status" value="1"/>
</dbReference>
<dbReference type="InterPro" id="IPR029044">
    <property type="entry name" value="Nucleotide-diphossugar_trans"/>
</dbReference>
<evidence type="ECO:0000313" key="4">
    <source>
        <dbReference type="Proteomes" id="UP000619761"/>
    </source>
</evidence>
<sequence>MKLDCLVLAAGSASRFGSCKLLADWKGQPLISATLDAASALKFDRIKIVSGAYYPQLLQAQLTLKSINPHIELLEYRDWHLGMGHSLAFGIEHFPAENAVLILLGDQPLISGQDLQNLYNTWRENPEQITCASFANTFGVPAIFPPQFKTWLRACTGDRGAKVVLANHIQGLKLVPMPAAEFDVDTPVALQELLKVAV</sequence>
<dbReference type="Gene3D" id="3.90.550.10">
    <property type="entry name" value="Spore Coat Polysaccharide Biosynthesis Protein SpsA, Chain A"/>
    <property type="match status" value="1"/>
</dbReference>
<keyword evidence="4" id="KW-1185">Reference proteome</keyword>
<dbReference type="InterPro" id="IPR025877">
    <property type="entry name" value="MobA-like_NTP_Trfase"/>
</dbReference>
<reference evidence="4" key="1">
    <citation type="journal article" date="2019" name="Int. J. Syst. Evol. Microbiol.">
        <title>The Global Catalogue of Microorganisms (GCM) 10K type strain sequencing project: providing services to taxonomists for standard genome sequencing and annotation.</title>
        <authorList>
            <consortium name="The Broad Institute Genomics Platform"/>
            <consortium name="The Broad Institute Genome Sequencing Center for Infectious Disease"/>
            <person name="Wu L."/>
            <person name="Ma J."/>
        </authorList>
    </citation>
    <scope>NUCLEOTIDE SEQUENCE [LARGE SCALE GENOMIC DNA]</scope>
    <source>
        <strain evidence="4">KCTC 32239</strain>
    </source>
</reference>
<evidence type="ECO:0000256" key="1">
    <source>
        <dbReference type="ARBA" id="ARBA00022842"/>
    </source>
</evidence>
<dbReference type="RefSeq" id="WP_189417808.1">
    <property type="nucleotide sequence ID" value="NZ_BMYZ01000001.1"/>
</dbReference>
<name>A0ABQ3B1Q7_9GAMM</name>
<comment type="caution">
    <text evidence="3">The sequence shown here is derived from an EMBL/GenBank/DDBJ whole genome shotgun (WGS) entry which is preliminary data.</text>
</comment>